<evidence type="ECO:0000256" key="1">
    <source>
        <dbReference type="ARBA" id="ARBA00022801"/>
    </source>
</evidence>
<dbReference type="InterPro" id="IPR013094">
    <property type="entry name" value="AB_hydrolase_3"/>
</dbReference>
<comment type="caution">
    <text evidence="3">The sequence shown here is derived from an EMBL/GenBank/DDBJ whole genome shotgun (WGS) entry which is preliminary data.</text>
</comment>
<dbReference type="OrthoDB" id="2152029at2759"/>
<evidence type="ECO:0000313" key="3">
    <source>
        <dbReference type="EMBL" id="OWP04422.1"/>
    </source>
</evidence>
<keyword evidence="4" id="KW-1185">Reference proteome</keyword>
<dbReference type="InParanoid" id="A0A218Z9J4"/>
<dbReference type="SUPFAM" id="SSF53474">
    <property type="entry name" value="alpha/beta-Hydrolases"/>
    <property type="match status" value="1"/>
</dbReference>
<feature type="domain" description="Alpha/beta hydrolase fold-3" evidence="2">
    <location>
        <begin position="88"/>
        <end position="286"/>
    </location>
</feature>
<dbReference type="GO" id="GO:0016787">
    <property type="term" value="F:hydrolase activity"/>
    <property type="evidence" value="ECO:0007669"/>
    <property type="project" value="UniProtKB-KW"/>
</dbReference>
<accession>A0A218Z9J4</accession>
<reference evidence="3 4" key="1">
    <citation type="submission" date="2017-04" db="EMBL/GenBank/DDBJ databases">
        <title>Draft genome sequence of Marssonina coronaria NL1: causal agent of apple blotch.</title>
        <authorList>
            <person name="Cheng Q."/>
        </authorList>
    </citation>
    <scope>NUCLEOTIDE SEQUENCE [LARGE SCALE GENOMIC DNA]</scope>
    <source>
        <strain evidence="3 4">NL1</strain>
    </source>
</reference>
<dbReference type="Pfam" id="PF07859">
    <property type="entry name" value="Abhydrolase_3"/>
    <property type="match status" value="1"/>
</dbReference>
<dbReference type="InterPro" id="IPR050300">
    <property type="entry name" value="GDXG_lipolytic_enzyme"/>
</dbReference>
<name>A0A218Z9J4_9HELO</name>
<keyword evidence="1" id="KW-0378">Hydrolase</keyword>
<gene>
    <name evidence="3" type="ORF">B2J93_4427</name>
</gene>
<organism evidence="3 4">
    <name type="scientific">Diplocarpon coronariae</name>
    <dbReference type="NCBI Taxonomy" id="2795749"/>
    <lineage>
        <taxon>Eukaryota</taxon>
        <taxon>Fungi</taxon>
        <taxon>Dikarya</taxon>
        <taxon>Ascomycota</taxon>
        <taxon>Pezizomycotina</taxon>
        <taxon>Leotiomycetes</taxon>
        <taxon>Helotiales</taxon>
        <taxon>Drepanopezizaceae</taxon>
        <taxon>Diplocarpon</taxon>
    </lineage>
</organism>
<sequence>MASISSIRVETRQGRSFANAAAQHIIKPFASLILQPGKSQPSGSPRLTPHQSASGKCTIREWQTADTWIYTFTRPGEQPASRSAAQLYYFAGGGFRGAPEKEHWLFCAELCRQLPEYQIHLVSYPLAPSSPASKALPHLERLYDTLARQSREENFRITLSGDSSGGEYRAGGVCPVAAVLAMCPAVDMRNDNPAIDTIQAHDPILSRKTIEEVAVGWRAELPASDPRVSPVLADLTVFKRAGVKVDGLTAGYDVLTADAVRFREQLAEAGVDGDWLQWEKQMHCFPLISAFHVREGVAGKD</sequence>
<evidence type="ECO:0000313" key="4">
    <source>
        <dbReference type="Proteomes" id="UP000242519"/>
    </source>
</evidence>
<protein>
    <recommendedName>
        <fullName evidence="2">Alpha/beta hydrolase fold-3 domain-containing protein</fullName>
    </recommendedName>
</protein>
<dbReference type="AlphaFoldDB" id="A0A218Z9J4"/>
<dbReference type="PANTHER" id="PTHR48081:SF8">
    <property type="entry name" value="ALPHA_BETA HYDROLASE FOLD-3 DOMAIN-CONTAINING PROTEIN-RELATED"/>
    <property type="match status" value="1"/>
</dbReference>
<dbReference type="Gene3D" id="3.40.50.1820">
    <property type="entry name" value="alpha/beta hydrolase"/>
    <property type="match status" value="1"/>
</dbReference>
<dbReference type="Proteomes" id="UP000242519">
    <property type="component" value="Unassembled WGS sequence"/>
</dbReference>
<dbReference type="STRING" id="503106.A0A218Z9J4"/>
<evidence type="ECO:0000259" key="2">
    <source>
        <dbReference type="Pfam" id="PF07859"/>
    </source>
</evidence>
<dbReference type="InterPro" id="IPR029058">
    <property type="entry name" value="AB_hydrolase_fold"/>
</dbReference>
<proteinExistence type="predicted"/>
<dbReference type="PANTHER" id="PTHR48081">
    <property type="entry name" value="AB HYDROLASE SUPERFAMILY PROTEIN C4A8.06C"/>
    <property type="match status" value="1"/>
</dbReference>
<dbReference type="EMBL" id="MZNU01000106">
    <property type="protein sequence ID" value="OWP04422.1"/>
    <property type="molecule type" value="Genomic_DNA"/>
</dbReference>